<proteinExistence type="predicted"/>
<dbReference type="EMBL" id="LHXJ01000045">
    <property type="protein sequence ID" value="KXA90565.1"/>
    <property type="molecule type" value="Genomic_DNA"/>
</dbReference>
<keyword evidence="2" id="KW-1185">Reference proteome</keyword>
<accession>A0A133U8N3</accession>
<comment type="caution">
    <text evidence="1">The sequence shown here is derived from an EMBL/GenBank/DDBJ whole genome shotgun (WGS) entry which is preliminary data.</text>
</comment>
<dbReference type="AlphaFoldDB" id="A0A133U8N3"/>
<name>A0A133U8N3_9EURY</name>
<sequence length="88" mass="10435">MIWKLLLSSHHHWECWKHPQICYAPLTGLGKEDYRDPKEEAEAKGVCIEEFFIEKNYDEIEKIAEELGVSPEEVEEIARKSRKFRKTS</sequence>
<dbReference type="Proteomes" id="UP000070163">
    <property type="component" value="Unassembled WGS sequence"/>
</dbReference>
<gene>
    <name evidence="1" type="ORF">AKJ57_04080</name>
</gene>
<evidence type="ECO:0000313" key="1">
    <source>
        <dbReference type="EMBL" id="KXA90565.1"/>
    </source>
</evidence>
<protein>
    <submittedName>
        <fullName evidence="1">Uncharacterized protein</fullName>
    </submittedName>
</protein>
<reference evidence="1 2" key="1">
    <citation type="journal article" date="2016" name="Sci. Rep.">
        <title>Metabolic traits of an uncultured archaeal lineage -MSBL1- from brine pools of the Red Sea.</title>
        <authorList>
            <person name="Mwirichia R."/>
            <person name="Alam I."/>
            <person name="Rashid M."/>
            <person name="Vinu M."/>
            <person name="Ba-Alawi W."/>
            <person name="Anthony Kamau A."/>
            <person name="Kamanda Ngugi D."/>
            <person name="Goker M."/>
            <person name="Klenk H.P."/>
            <person name="Bajic V."/>
            <person name="Stingl U."/>
        </authorList>
    </citation>
    <scope>NUCLEOTIDE SEQUENCE [LARGE SCALE GENOMIC DNA]</scope>
    <source>
        <strain evidence="1">SCGC-AAA259A05</strain>
    </source>
</reference>
<evidence type="ECO:0000313" key="2">
    <source>
        <dbReference type="Proteomes" id="UP000070163"/>
    </source>
</evidence>
<organism evidence="1 2">
    <name type="scientific">candidate division MSBL1 archaeon SCGC-AAA259A05</name>
    <dbReference type="NCBI Taxonomy" id="1698259"/>
    <lineage>
        <taxon>Archaea</taxon>
        <taxon>Methanobacteriati</taxon>
        <taxon>Methanobacteriota</taxon>
        <taxon>candidate division MSBL1</taxon>
    </lineage>
</organism>